<comment type="caution">
    <text evidence="1">The sequence shown here is derived from an EMBL/GenBank/DDBJ whole genome shotgun (WGS) entry which is preliminary data.</text>
</comment>
<reference evidence="1 2" key="1">
    <citation type="submission" date="2016-02" db="EMBL/GenBank/DDBJ databases">
        <title>Genome analysis of coral dinoflagellate symbionts highlights evolutionary adaptations to a symbiotic lifestyle.</title>
        <authorList>
            <person name="Aranda M."/>
            <person name="Li Y."/>
            <person name="Liew Y.J."/>
            <person name="Baumgarten S."/>
            <person name="Simakov O."/>
            <person name="Wilson M."/>
            <person name="Piel J."/>
            <person name="Ashoor H."/>
            <person name="Bougouffa S."/>
            <person name="Bajic V.B."/>
            <person name="Ryu T."/>
            <person name="Ravasi T."/>
            <person name="Bayer T."/>
            <person name="Micklem G."/>
            <person name="Kim H."/>
            <person name="Bhak J."/>
            <person name="Lajeunesse T.C."/>
            <person name="Voolstra C.R."/>
        </authorList>
    </citation>
    <scope>NUCLEOTIDE SEQUENCE [LARGE SCALE GENOMIC DNA]</scope>
    <source>
        <strain evidence="1 2">CCMP2467</strain>
    </source>
</reference>
<dbReference type="OrthoDB" id="444805at2759"/>
<dbReference type="Proteomes" id="UP000186817">
    <property type="component" value="Unassembled WGS sequence"/>
</dbReference>
<keyword evidence="2" id="KW-1185">Reference proteome</keyword>
<dbReference type="EMBL" id="LSRX01001045">
    <property type="protein sequence ID" value="OLP84390.1"/>
    <property type="molecule type" value="Genomic_DNA"/>
</dbReference>
<accession>A0A1Q9CN90</accession>
<evidence type="ECO:0000313" key="2">
    <source>
        <dbReference type="Proteomes" id="UP000186817"/>
    </source>
</evidence>
<dbReference type="AlphaFoldDB" id="A0A1Q9CN90"/>
<name>A0A1Q9CN90_SYMMI</name>
<organism evidence="1 2">
    <name type="scientific">Symbiodinium microadriaticum</name>
    <name type="common">Dinoflagellate</name>
    <name type="synonym">Zooxanthella microadriatica</name>
    <dbReference type="NCBI Taxonomy" id="2951"/>
    <lineage>
        <taxon>Eukaryota</taxon>
        <taxon>Sar</taxon>
        <taxon>Alveolata</taxon>
        <taxon>Dinophyceae</taxon>
        <taxon>Suessiales</taxon>
        <taxon>Symbiodiniaceae</taxon>
        <taxon>Symbiodinium</taxon>
    </lineage>
</organism>
<gene>
    <name evidence="1" type="ORF">AK812_SmicGene34755</name>
</gene>
<evidence type="ECO:0000313" key="1">
    <source>
        <dbReference type="EMBL" id="OLP84390.1"/>
    </source>
</evidence>
<proteinExistence type="predicted"/>
<protein>
    <submittedName>
        <fullName evidence="1">Uncharacterized protein</fullName>
    </submittedName>
</protein>
<sequence>MFKDAVVYLRKCATRLCVPQYAKHAPTKSKRSVIHALERCPHATQREPPLLTHRTLEFPACAPRYATKNGVMLGSLPPRSQIENMRLGLSGSRIGSWTANRQKINLTTNSSVVKGVTNIRTRTRPRVKKDQVIFSNNGEKLFISTPVALHHTPSYEDKGLCQQYKGGDASQDFLWLRLEISSVETTAFSGTISFKGKCIGVSEPEDGISAQGAIIKLNECGCQDCWVSWEARSEQPGGDWKIFHIRGDFPSESVTSFRLAGTDKNYLQLWTCSINERSRKDQKWIVHQSPDKISFQLQWLTDPGLALDVPKGQNLVRADVAEEPAQVDATVHELLEPVPKASKAPRSEEERLERLLLRARAEGLSALSETALSALRAEEGHVGKALIRLRRCKDPSPELQDAEIQTGLCRVSREP</sequence>